<dbReference type="Gene3D" id="3.40.50.2000">
    <property type="entry name" value="Glycogen Phosphorylase B"/>
    <property type="match status" value="2"/>
</dbReference>
<feature type="domain" description="Glycosyl transferase family 1" evidence="1">
    <location>
        <begin position="195"/>
        <end position="356"/>
    </location>
</feature>
<dbReference type="EMBL" id="NXIF01000007">
    <property type="protein sequence ID" value="PKI81849.1"/>
    <property type="molecule type" value="Genomic_DNA"/>
</dbReference>
<evidence type="ECO:0000313" key="4">
    <source>
        <dbReference type="Proteomes" id="UP000233248"/>
    </source>
</evidence>
<dbReference type="RefSeq" id="WP_101183520.1">
    <property type="nucleotide sequence ID" value="NZ_CP031218.1"/>
</dbReference>
<protein>
    <recommendedName>
        <fullName evidence="5">Glycosyl transferase family 1</fullName>
    </recommendedName>
</protein>
<dbReference type="Pfam" id="PF13439">
    <property type="entry name" value="Glyco_transf_4"/>
    <property type="match status" value="1"/>
</dbReference>
<dbReference type="PANTHER" id="PTHR45947:SF3">
    <property type="entry name" value="SULFOQUINOVOSYL TRANSFERASE SQD2"/>
    <property type="match status" value="1"/>
</dbReference>
<proteinExistence type="predicted"/>
<dbReference type="InterPro" id="IPR001296">
    <property type="entry name" value="Glyco_trans_1"/>
</dbReference>
<dbReference type="AlphaFoldDB" id="A0A2N1J5L3"/>
<evidence type="ECO:0000313" key="3">
    <source>
        <dbReference type="EMBL" id="PKI81849.1"/>
    </source>
</evidence>
<evidence type="ECO:0000259" key="1">
    <source>
        <dbReference type="Pfam" id="PF00534"/>
    </source>
</evidence>
<dbReference type="OrthoDB" id="9815351at2"/>
<accession>A0A2N1J5L3</accession>
<dbReference type="Proteomes" id="UP000233248">
    <property type="component" value="Unassembled WGS sequence"/>
</dbReference>
<sequence>MNIIHLTHTDINTDSRILKELNCIANEFKTHNISGIGVFDKEKSNNTKISDRIKIHTIILRTREWRFLPNVIRHTLSLIELTSKMLFKALRQKPKVIHCHDTLVLPLGVIVKLFTGSKLVYDAHELESDRNALSKTLGKMTLFVEKRLWRFVDKLIVVSPSIAKWYEENIGLKKTEVILNSPDILDSQENYDKNYLREKFLLPKTSKIFLYIGILGVGRGIDLITEAFTNKDISSHVVFLGHGPLKDKLVELSYQYENIHVHNSVPHKEVVPIAKSADVGLCFIQNVSLSDYYCLPNKLFEYAFSKIPVLASDFPDISMVVEKYNLGKCSDLDSESIYNAILEFEEMEELPKINKNNLYDLSWSAQEEKLISLYKNLIENISKEKK</sequence>
<dbReference type="KEGG" id="ahs:AHALO_0828"/>
<feature type="domain" description="Glycosyltransferase subfamily 4-like N-terminal" evidence="2">
    <location>
        <begin position="63"/>
        <end position="180"/>
    </location>
</feature>
<comment type="caution">
    <text evidence="3">The sequence shown here is derived from an EMBL/GenBank/DDBJ whole genome shotgun (WGS) entry which is preliminary data.</text>
</comment>
<evidence type="ECO:0000259" key="2">
    <source>
        <dbReference type="Pfam" id="PF13439"/>
    </source>
</evidence>
<dbReference type="Pfam" id="PF00534">
    <property type="entry name" value="Glycos_transf_1"/>
    <property type="match status" value="1"/>
</dbReference>
<dbReference type="PANTHER" id="PTHR45947">
    <property type="entry name" value="SULFOQUINOVOSYL TRANSFERASE SQD2"/>
    <property type="match status" value="1"/>
</dbReference>
<dbReference type="GO" id="GO:0016758">
    <property type="term" value="F:hexosyltransferase activity"/>
    <property type="evidence" value="ECO:0007669"/>
    <property type="project" value="TreeGrafter"/>
</dbReference>
<organism evidence="3 4">
    <name type="scientific">Malaciobacter halophilus</name>
    <dbReference type="NCBI Taxonomy" id="197482"/>
    <lineage>
        <taxon>Bacteria</taxon>
        <taxon>Pseudomonadati</taxon>
        <taxon>Campylobacterota</taxon>
        <taxon>Epsilonproteobacteria</taxon>
        <taxon>Campylobacterales</taxon>
        <taxon>Arcobacteraceae</taxon>
        <taxon>Malaciobacter</taxon>
    </lineage>
</organism>
<keyword evidence="4" id="KW-1185">Reference proteome</keyword>
<dbReference type="InterPro" id="IPR050194">
    <property type="entry name" value="Glycosyltransferase_grp1"/>
</dbReference>
<gene>
    <name evidence="3" type="ORF">CP960_01765</name>
</gene>
<name>A0A2N1J5L3_9BACT</name>
<dbReference type="SUPFAM" id="SSF53756">
    <property type="entry name" value="UDP-Glycosyltransferase/glycogen phosphorylase"/>
    <property type="match status" value="1"/>
</dbReference>
<evidence type="ECO:0008006" key="5">
    <source>
        <dbReference type="Google" id="ProtNLM"/>
    </source>
</evidence>
<reference evidence="3 4" key="1">
    <citation type="submission" date="2017-09" db="EMBL/GenBank/DDBJ databases">
        <title>Genomics of the genus Arcobacter.</title>
        <authorList>
            <person name="Perez-Cataluna A."/>
            <person name="Figueras M.J."/>
            <person name="Salas-Masso N."/>
        </authorList>
    </citation>
    <scope>NUCLEOTIDE SEQUENCE [LARGE SCALE GENOMIC DNA]</scope>
    <source>
        <strain evidence="3 4">DSM 18005</strain>
    </source>
</reference>
<dbReference type="InterPro" id="IPR028098">
    <property type="entry name" value="Glyco_trans_4-like_N"/>
</dbReference>